<dbReference type="InterPro" id="IPR000531">
    <property type="entry name" value="Beta-barrel_TonB"/>
</dbReference>
<dbReference type="Gene3D" id="2.40.170.20">
    <property type="entry name" value="TonB-dependent receptor, beta-barrel domain"/>
    <property type="match status" value="1"/>
</dbReference>
<keyword evidence="4 8" id="KW-0812">Transmembrane</keyword>
<sequence>METKEIMSFKTHKLRDAIIVALAVGVAIPNIASAQDSEGSKTLDRVEVTGSRIKRAEVEGPNPVTVISRMELDAAGEISVADYLRNNVYNSFGSTRESSGSATGSQATISLRGLGSQYTLVLLDGRRMTTSAALAGGAANINLIPTAAVERIEILREGAGAVYGSDAIGGVINVILRKDFEGLNFSAGYEMPKVGPNGNTASISGGISSDRGNVTFVLDHQQREMMYNRDIKDIVTGAGMPWGTSAYNSAANFLSSKTGLVGAPNCGSFENSIVTGTGPNPTCGFDHGATSANESSLTRDSLLVNATYNITDNTSFFFRAISSRTSSMGVYASAPVDNGGRGPGMLPTISANNPFNPYGVDGTLYYRFTPLGTRDTIRRDTMRDYSFGLRGSNGWFGGADWQIGVGHGRVAQTSLNYNYGIGSALQQAIDSGTYNPFDPTHPSVAAAAPSIAHTVFVESELVSKTIDGNISFDLFNIGDRAASFVTGFEHRQDSLSQTYDAQSAARKVFGSAGAGGNGSRKYSAVYMEALFPVLDSLNLTVAGRYDDYSDVGGKFSPRASFEFRPLDSLLVRGSWGKGFRAPTLMDLHRSASSTNLNSPPLASAGLPGGDKLACDALTAYRQASGNTAYQPYPVNPCNSSDQYTWLISSNPNLKPEESKNWGLGVVWSPTNTLSFALDYYDIKIDNIITTVPRALAFKYGDEGRPGYGVTRSDPFTPAAGVTLPGAPNLILLPIDNGASRTTRGLDFEASYRIETDTMGRFSSKLAWSHVIERNFTPIGDTVAQKQAGTAGIPKDRGQLYLGWDKSVISTALITNYISGSSDGTPATTLPSWTTFDGQVSVATPWKGKVTLGIRNIGNKMPPFNDSLFGFPYYDNTIYNIWGRTPYIRYEQSF</sequence>
<evidence type="ECO:0000256" key="5">
    <source>
        <dbReference type="ARBA" id="ARBA00023077"/>
    </source>
</evidence>
<keyword evidence="3 8" id="KW-1134">Transmembrane beta strand</keyword>
<keyword evidence="13" id="KW-1185">Reference proteome</keyword>
<keyword evidence="6 8" id="KW-0472">Membrane</keyword>
<evidence type="ECO:0000259" key="11">
    <source>
        <dbReference type="Pfam" id="PF07715"/>
    </source>
</evidence>
<dbReference type="SUPFAM" id="SSF56935">
    <property type="entry name" value="Porins"/>
    <property type="match status" value="1"/>
</dbReference>
<comment type="caution">
    <text evidence="12">The sequence shown here is derived from an EMBL/GenBank/DDBJ whole genome shotgun (WGS) entry which is preliminary data.</text>
</comment>
<dbReference type="InterPro" id="IPR037066">
    <property type="entry name" value="Plug_dom_sf"/>
</dbReference>
<comment type="subcellular location">
    <subcellularLocation>
        <location evidence="1 8">Cell outer membrane</location>
        <topology evidence="1 8">Multi-pass membrane protein</topology>
    </subcellularLocation>
</comment>
<dbReference type="AlphaFoldDB" id="A0A3M2HHZ7"/>
<keyword evidence="2 8" id="KW-0813">Transport</keyword>
<dbReference type="GO" id="GO:0009279">
    <property type="term" value="C:cell outer membrane"/>
    <property type="evidence" value="ECO:0007669"/>
    <property type="project" value="UniProtKB-SubCell"/>
</dbReference>
<dbReference type="Pfam" id="PF07715">
    <property type="entry name" value="Plug"/>
    <property type="match status" value="1"/>
</dbReference>
<feature type="domain" description="TonB-dependent receptor-like beta-barrel" evidence="10">
    <location>
        <begin position="374"/>
        <end position="856"/>
    </location>
</feature>
<feature type="domain" description="TonB-dependent receptor plug" evidence="11">
    <location>
        <begin position="59"/>
        <end position="171"/>
    </location>
</feature>
<gene>
    <name evidence="12" type="ORF">EBB59_11590</name>
</gene>
<reference evidence="12 13" key="1">
    <citation type="submission" date="2018-10" db="EMBL/GenBank/DDBJ databases">
        <title>Proposal of Lysobacter pythonis sp. nov. isolated from royal pythons (Python regius).</title>
        <authorList>
            <person name="Hans-Juergen B."/>
            <person name="Huptas C."/>
            <person name="Sandra B."/>
            <person name="Igor L."/>
            <person name="Joachim S."/>
            <person name="Siegfried S."/>
            <person name="Mareike W."/>
            <person name="Peter K."/>
        </authorList>
    </citation>
    <scope>NUCLEOTIDE SEQUENCE [LARGE SCALE GENOMIC DNA]</scope>
    <source>
        <strain evidence="12 13">4284/11</strain>
    </source>
</reference>
<dbReference type="CDD" id="cd01347">
    <property type="entry name" value="ligand_gated_channel"/>
    <property type="match status" value="1"/>
</dbReference>
<accession>A0A3M2HHZ7</accession>
<evidence type="ECO:0000256" key="4">
    <source>
        <dbReference type="ARBA" id="ARBA00022692"/>
    </source>
</evidence>
<dbReference type="InterPro" id="IPR012910">
    <property type="entry name" value="Plug_dom"/>
</dbReference>
<protein>
    <submittedName>
        <fullName evidence="12">TonB-dependent receptor</fullName>
    </submittedName>
</protein>
<evidence type="ECO:0000256" key="8">
    <source>
        <dbReference type="PROSITE-ProRule" id="PRU01360"/>
    </source>
</evidence>
<dbReference type="Pfam" id="PF00593">
    <property type="entry name" value="TonB_dep_Rec_b-barrel"/>
    <property type="match status" value="1"/>
</dbReference>
<evidence type="ECO:0000313" key="13">
    <source>
        <dbReference type="Proteomes" id="UP000275012"/>
    </source>
</evidence>
<keyword evidence="5 9" id="KW-0798">TonB box</keyword>
<evidence type="ECO:0000313" key="12">
    <source>
        <dbReference type="EMBL" id="RMH88608.1"/>
    </source>
</evidence>
<dbReference type="PROSITE" id="PS52016">
    <property type="entry name" value="TONB_DEPENDENT_REC_3"/>
    <property type="match status" value="1"/>
</dbReference>
<keyword evidence="12" id="KW-0675">Receptor</keyword>
<comment type="similarity">
    <text evidence="8 9">Belongs to the TonB-dependent receptor family.</text>
</comment>
<evidence type="ECO:0000256" key="9">
    <source>
        <dbReference type="RuleBase" id="RU003357"/>
    </source>
</evidence>
<dbReference type="PANTHER" id="PTHR47234:SF2">
    <property type="entry name" value="TONB-DEPENDENT RECEPTOR"/>
    <property type="match status" value="1"/>
</dbReference>
<evidence type="ECO:0000256" key="7">
    <source>
        <dbReference type="ARBA" id="ARBA00023237"/>
    </source>
</evidence>
<evidence type="ECO:0000256" key="1">
    <source>
        <dbReference type="ARBA" id="ARBA00004571"/>
    </source>
</evidence>
<dbReference type="Gene3D" id="2.170.130.10">
    <property type="entry name" value="TonB-dependent receptor, plug domain"/>
    <property type="match status" value="1"/>
</dbReference>
<keyword evidence="7 8" id="KW-0998">Cell outer membrane</keyword>
<dbReference type="Proteomes" id="UP000275012">
    <property type="component" value="Unassembled WGS sequence"/>
</dbReference>
<dbReference type="PANTHER" id="PTHR47234">
    <property type="match status" value="1"/>
</dbReference>
<dbReference type="EMBL" id="RFLY01000019">
    <property type="protein sequence ID" value="RMH88608.1"/>
    <property type="molecule type" value="Genomic_DNA"/>
</dbReference>
<evidence type="ECO:0000259" key="10">
    <source>
        <dbReference type="Pfam" id="PF00593"/>
    </source>
</evidence>
<evidence type="ECO:0000256" key="2">
    <source>
        <dbReference type="ARBA" id="ARBA00022448"/>
    </source>
</evidence>
<proteinExistence type="inferred from homology"/>
<dbReference type="InterPro" id="IPR036942">
    <property type="entry name" value="Beta-barrel_TonB_sf"/>
</dbReference>
<dbReference type="InterPro" id="IPR039426">
    <property type="entry name" value="TonB-dep_rcpt-like"/>
</dbReference>
<organism evidence="12 13">
    <name type="scientific">Solilutibacter pythonis</name>
    <dbReference type="NCBI Taxonomy" id="2483112"/>
    <lineage>
        <taxon>Bacteria</taxon>
        <taxon>Pseudomonadati</taxon>
        <taxon>Pseudomonadota</taxon>
        <taxon>Gammaproteobacteria</taxon>
        <taxon>Lysobacterales</taxon>
        <taxon>Lysobacteraceae</taxon>
        <taxon>Solilutibacter</taxon>
    </lineage>
</organism>
<evidence type="ECO:0000256" key="6">
    <source>
        <dbReference type="ARBA" id="ARBA00023136"/>
    </source>
</evidence>
<evidence type="ECO:0000256" key="3">
    <source>
        <dbReference type="ARBA" id="ARBA00022452"/>
    </source>
</evidence>
<name>A0A3M2HHZ7_9GAMM</name>